<dbReference type="RefSeq" id="WP_338617273.1">
    <property type="nucleotide sequence ID" value="NZ_AP028127.1"/>
</dbReference>
<dbReference type="Pfam" id="PF25990">
    <property type="entry name" value="Beta-barrel_YknX"/>
    <property type="match status" value="1"/>
</dbReference>
<keyword evidence="5" id="KW-0472">Membrane</keyword>
<evidence type="ECO:0008006" key="10">
    <source>
        <dbReference type="Google" id="ProtNLM"/>
    </source>
</evidence>
<keyword evidence="5" id="KW-1133">Transmembrane helix</keyword>
<evidence type="ECO:0000259" key="7">
    <source>
        <dbReference type="Pfam" id="PF25990"/>
    </source>
</evidence>
<feature type="transmembrane region" description="Helical" evidence="5">
    <location>
        <begin position="7"/>
        <end position="27"/>
    </location>
</feature>
<dbReference type="Gene3D" id="2.40.50.100">
    <property type="match status" value="1"/>
</dbReference>
<dbReference type="EMBL" id="AP028127">
    <property type="protein sequence ID" value="BEH91233.1"/>
    <property type="molecule type" value="Genomic_DNA"/>
</dbReference>
<comment type="subcellular location">
    <subcellularLocation>
        <location evidence="1">Cell envelope</location>
    </subcellularLocation>
</comment>
<sequence>MKKKKLLMFGGMLFILLIGGIGCYLTFMRSNEIETIPVAHLSTSWWGDLEESSGYIASNMTQEVMLENFKTVKEVLVAEGDRVQVGDPLIVYDQSLKELELQVQQSKVKGLDVQIQLAKKELKNLQSMSSFATGSNQAKAVTASQEEGTDAKEGLNYNSEFFPLEDGTYQVEAHQKDRLHVSFLYRLKGLDEVGKTTVFAPMKLILIVLSDDGNKESFFIDGEGLKIPEGVVSMSVGDYLSLIKDEILEPDGEKVPGQEEPPISVEPPAAQPDDEEPVQDGTEGEDTYSKEELQQLIQEKRSAVRGLELDYKEALLKEQQIKKEIEQLTVRSSVNGVVKKVEDLPSKIDDGTPLLVVTSDEGFYLKGTLNEYQLAKVDVGQVVDIQSYETGMSYEARITEIYPYPVEDNQDWGPKVSRYPFVATIEGDQQLSPNMNVSVTLKSPQEEGQTLYIDMAYVGEDHGQKFVYKVDQNKRLVKERVQTGKVIYGSYIEILSGVNEEDHLAFPYTKNIKDGLKAKVMLEGEE</sequence>
<feature type="region of interest" description="Disordered" evidence="4">
    <location>
        <begin position="251"/>
        <end position="290"/>
    </location>
</feature>
<feature type="domain" description="YknX-like beta-barrel" evidence="7">
    <location>
        <begin position="365"/>
        <end position="440"/>
    </location>
</feature>
<evidence type="ECO:0000259" key="6">
    <source>
        <dbReference type="Pfam" id="PF25984"/>
    </source>
</evidence>
<dbReference type="Gene3D" id="2.40.420.20">
    <property type="match status" value="1"/>
</dbReference>
<keyword evidence="2 3" id="KW-0175">Coiled coil</keyword>
<dbReference type="PANTHER" id="PTHR32347:SF14">
    <property type="entry name" value="EFFLUX SYSTEM COMPONENT YKNX-RELATED"/>
    <property type="match status" value="1"/>
</dbReference>
<feature type="coiled-coil region" evidence="3">
    <location>
        <begin position="290"/>
        <end position="331"/>
    </location>
</feature>
<keyword evidence="9" id="KW-1185">Reference proteome</keyword>
<protein>
    <recommendedName>
        <fullName evidence="10">HlyD family efflux transporter periplasmic adaptor subunit</fullName>
    </recommendedName>
</protein>
<keyword evidence="5" id="KW-0812">Transmembrane</keyword>
<gene>
    <name evidence="8" type="ORF">T23_13350</name>
</gene>
<evidence type="ECO:0000256" key="2">
    <source>
        <dbReference type="ARBA" id="ARBA00023054"/>
    </source>
</evidence>
<accession>A0ABN6ZK07</accession>
<evidence type="ECO:0000313" key="9">
    <source>
        <dbReference type="Proteomes" id="UP001432099"/>
    </source>
</evidence>
<feature type="domain" description="YknX-like barrel-sandwich hybrid" evidence="6">
    <location>
        <begin position="71"/>
        <end position="345"/>
    </location>
</feature>
<reference evidence="8" key="1">
    <citation type="journal article" date="2024" name="Int. J. Syst. Evol. Microbiol.">
        <title>Turicibacter faecis sp. nov., isolated from faeces of heart failure mouse model.</title>
        <authorList>
            <person name="Imamura Y."/>
            <person name="Motooka D."/>
            <person name="Nakajima Y."/>
            <person name="Ito S."/>
            <person name="Kitakaze M."/>
            <person name="Iida T."/>
            <person name="Nakamura S."/>
        </authorList>
    </citation>
    <scope>NUCLEOTIDE SEQUENCE</scope>
    <source>
        <strain evidence="8">TC023</strain>
    </source>
</reference>
<dbReference type="PROSITE" id="PS51257">
    <property type="entry name" value="PROKAR_LIPOPROTEIN"/>
    <property type="match status" value="1"/>
</dbReference>
<dbReference type="PANTHER" id="PTHR32347">
    <property type="entry name" value="EFFLUX SYSTEM COMPONENT YKNX-RELATED"/>
    <property type="match status" value="1"/>
</dbReference>
<evidence type="ECO:0000256" key="4">
    <source>
        <dbReference type="SAM" id="MobiDB-lite"/>
    </source>
</evidence>
<dbReference type="InterPro" id="IPR058636">
    <property type="entry name" value="Beta-barrel_YknX"/>
</dbReference>
<dbReference type="Proteomes" id="UP001432099">
    <property type="component" value="Chromosome"/>
</dbReference>
<name>A0ABN6ZK07_9FIRM</name>
<dbReference type="InterPro" id="IPR058639">
    <property type="entry name" value="BSH_YknX-like"/>
</dbReference>
<proteinExistence type="predicted"/>
<evidence type="ECO:0000256" key="5">
    <source>
        <dbReference type="SAM" id="Phobius"/>
    </source>
</evidence>
<dbReference type="Pfam" id="PF25984">
    <property type="entry name" value="BSH_YknX"/>
    <property type="match status" value="1"/>
</dbReference>
<evidence type="ECO:0000313" key="8">
    <source>
        <dbReference type="EMBL" id="BEH91233.1"/>
    </source>
</evidence>
<organism evidence="8 9">
    <name type="scientific">Turicibacter faecis</name>
    <dbReference type="NCBI Taxonomy" id="2963365"/>
    <lineage>
        <taxon>Bacteria</taxon>
        <taxon>Bacillati</taxon>
        <taxon>Bacillota</taxon>
        <taxon>Erysipelotrichia</taxon>
        <taxon>Erysipelotrichales</taxon>
        <taxon>Turicibacteraceae</taxon>
        <taxon>Turicibacter</taxon>
    </lineage>
</organism>
<feature type="compositionally biased region" description="Acidic residues" evidence="4">
    <location>
        <begin position="272"/>
        <end position="286"/>
    </location>
</feature>
<evidence type="ECO:0000256" key="1">
    <source>
        <dbReference type="ARBA" id="ARBA00004196"/>
    </source>
</evidence>
<dbReference type="Gene3D" id="2.40.30.170">
    <property type="match status" value="1"/>
</dbReference>
<dbReference type="InterPro" id="IPR050465">
    <property type="entry name" value="UPF0194_transport"/>
</dbReference>
<evidence type="ECO:0000256" key="3">
    <source>
        <dbReference type="SAM" id="Coils"/>
    </source>
</evidence>